<comment type="caution">
    <text evidence="20">The sequence shown here is derived from an EMBL/GenBank/DDBJ whole genome shotgun (WGS) entry which is preliminary data.</text>
</comment>
<keyword evidence="21" id="KW-1185">Reference proteome</keyword>
<comment type="pathway">
    <text evidence="4">Lipid metabolism.</text>
</comment>
<dbReference type="Pfam" id="PF01148">
    <property type="entry name" value="CTP_transf_1"/>
    <property type="match status" value="1"/>
</dbReference>
<evidence type="ECO:0000256" key="5">
    <source>
        <dbReference type="ARBA" id="ARBA00010185"/>
    </source>
</evidence>
<evidence type="ECO:0000256" key="13">
    <source>
        <dbReference type="ARBA" id="ARBA00022989"/>
    </source>
</evidence>
<comment type="similarity">
    <text evidence="5 18">Belongs to the CDS family.</text>
</comment>
<evidence type="ECO:0000256" key="14">
    <source>
        <dbReference type="ARBA" id="ARBA00023098"/>
    </source>
</evidence>
<keyword evidence="10 18" id="KW-0808">Transferase</keyword>
<feature type="transmembrane region" description="Helical" evidence="19">
    <location>
        <begin position="140"/>
        <end position="162"/>
    </location>
</feature>
<evidence type="ECO:0000256" key="12">
    <source>
        <dbReference type="ARBA" id="ARBA00022695"/>
    </source>
</evidence>
<keyword evidence="9" id="KW-0444">Lipid biosynthesis</keyword>
<evidence type="ECO:0000256" key="16">
    <source>
        <dbReference type="ARBA" id="ARBA00023209"/>
    </source>
</evidence>
<dbReference type="EC" id="2.7.7.41" evidence="6 18"/>
<evidence type="ECO:0000256" key="19">
    <source>
        <dbReference type="SAM" id="Phobius"/>
    </source>
</evidence>
<dbReference type="GO" id="GO:0005886">
    <property type="term" value="C:plasma membrane"/>
    <property type="evidence" value="ECO:0007669"/>
    <property type="project" value="UniProtKB-SubCell"/>
</dbReference>
<evidence type="ECO:0000256" key="9">
    <source>
        <dbReference type="ARBA" id="ARBA00022516"/>
    </source>
</evidence>
<comment type="pathway">
    <text evidence="3 18">Phospholipid metabolism; CDP-diacylglycerol biosynthesis; CDP-diacylglycerol from sn-glycerol 3-phosphate: step 3/3.</text>
</comment>
<evidence type="ECO:0000256" key="8">
    <source>
        <dbReference type="ARBA" id="ARBA00022475"/>
    </source>
</evidence>
<feature type="transmembrane region" description="Helical" evidence="19">
    <location>
        <begin position="86"/>
        <end position="104"/>
    </location>
</feature>
<feature type="transmembrane region" description="Helical" evidence="19">
    <location>
        <begin position="183"/>
        <end position="201"/>
    </location>
</feature>
<keyword evidence="15 19" id="KW-0472">Membrane</keyword>
<accession>A0A368VH12</accession>
<evidence type="ECO:0000256" key="15">
    <source>
        <dbReference type="ARBA" id="ARBA00023136"/>
    </source>
</evidence>
<proteinExistence type="inferred from homology"/>
<keyword evidence="11 18" id="KW-0812">Transmembrane</keyword>
<dbReference type="AlphaFoldDB" id="A0A368VH12"/>
<organism evidence="20 21">
    <name type="scientific">Marinilabilia salmonicolor</name>
    <dbReference type="NCBI Taxonomy" id="989"/>
    <lineage>
        <taxon>Bacteria</taxon>
        <taxon>Pseudomonadati</taxon>
        <taxon>Bacteroidota</taxon>
        <taxon>Bacteroidia</taxon>
        <taxon>Marinilabiliales</taxon>
        <taxon>Marinilabiliaceae</taxon>
        <taxon>Marinilabilia</taxon>
    </lineage>
</organism>
<evidence type="ECO:0000256" key="17">
    <source>
        <dbReference type="ARBA" id="ARBA00023264"/>
    </source>
</evidence>
<name>A0A368VH12_9BACT</name>
<feature type="transmembrane region" description="Helical" evidence="19">
    <location>
        <begin position="7"/>
        <end position="25"/>
    </location>
</feature>
<keyword evidence="17" id="KW-1208">Phospholipid metabolism</keyword>
<evidence type="ECO:0000256" key="18">
    <source>
        <dbReference type="RuleBase" id="RU003938"/>
    </source>
</evidence>
<reference evidence="20 21" key="1">
    <citation type="submission" date="2018-07" db="EMBL/GenBank/DDBJ databases">
        <title>Freshwater and sediment microbial communities from various areas in North America, analyzing microbe dynamics in response to fracking.</title>
        <authorList>
            <person name="Lamendella R."/>
        </authorList>
    </citation>
    <scope>NUCLEOTIDE SEQUENCE [LARGE SCALE GENOMIC DNA]</scope>
    <source>
        <strain evidence="20 21">160A</strain>
    </source>
</reference>
<keyword evidence="16" id="KW-0594">Phospholipid biosynthesis</keyword>
<evidence type="ECO:0000256" key="6">
    <source>
        <dbReference type="ARBA" id="ARBA00012487"/>
    </source>
</evidence>
<dbReference type="PANTHER" id="PTHR46382:SF1">
    <property type="entry name" value="PHOSPHATIDATE CYTIDYLYLTRANSFERASE"/>
    <property type="match status" value="1"/>
</dbReference>
<evidence type="ECO:0000256" key="3">
    <source>
        <dbReference type="ARBA" id="ARBA00005119"/>
    </source>
</evidence>
<keyword evidence="13 19" id="KW-1133">Transmembrane helix</keyword>
<evidence type="ECO:0000256" key="1">
    <source>
        <dbReference type="ARBA" id="ARBA00001698"/>
    </source>
</evidence>
<evidence type="ECO:0000313" key="20">
    <source>
        <dbReference type="EMBL" id="RCW39485.1"/>
    </source>
</evidence>
<dbReference type="GO" id="GO:0004605">
    <property type="term" value="F:phosphatidate cytidylyltransferase activity"/>
    <property type="evidence" value="ECO:0007669"/>
    <property type="project" value="UniProtKB-EC"/>
</dbReference>
<evidence type="ECO:0000256" key="4">
    <source>
        <dbReference type="ARBA" id="ARBA00005189"/>
    </source>
</evidence>
<dbReference type="UniPathway" id="UPA00557">
    <property type="reaction ID" value="UER00614"/>
</dbReference>
<dbReference type="GO" id="GO:0016024">
    <property type="term" value="P:CDP-diacylglycerol biosynthetic process"/>
    <property type="evidence" value="ECO:0007669"/>
    <property type="project" value="UniProtKB-UniPathway"/>
</dbReference>
<sequence>MQGMNNFLQRTITGLFFVIAIVAGLWWHPLAYMTIFAIVIMLGMYEFIRMIEGLDAKVRVLWALTIGLFLYLSSFFIFYAGLQPRWLVVMVPLVGGVFLTELYLKNKNSLLNIATTLIVPLYVALPFAFLHHLAFFQGDYGYEILLGFFLLIWGNDSGAYLVGSLIGRRKLFPSVSPAKSWEGAIGGFLFAAGISVFNFYLMGTLGLIDWLVIGALVSVLGTYGDLIESMLKRSVNIKDSGCVLPGHGGVLDRFDAVFFSAPAVSCYLLFC</sequence>
<evidence type="ECO:0000256" key="11">
    <source>
        <dbReference type="ARBA" id="ARBA00022692"/>
    </source>
</evidence>
<evidence type="ECO:0000256" key="7">
    <source>
        <dbReference type="ARBA" id="ARBA00019373"/>
    </source>
</evidence>
<dbReference type="PANTHER" id="PTHR46382">
    <property type="entry name" value="PHOSPHATIDATE CYTIDYLYLTRANSFERASE"/>
    <property type="match status" value="1"/>
</dbReference>
<keyword evidence="12 18" id="KW-0548">Nucleotidyltransferase</keyword>
<feature type="transmembrane region" description="Helical" evidence="19">
    <location>
        <begin position="207"/>
        <end position="226"/>
    </location>
</feature>
<dbReference type="InterPro" id="IPR000374">
    <property type="entry name" value="PC_trans"/>
</dbReference>
<feature type="transmembrane region" description="Helical" evidence="19">
    <location>
        <begin position="60"/>
        <end position="80"/>
    </location>
</feature>
<feature type="transmembrane region" description="Helical" evidence="19">
    <location>
        <begin position="31"/>
        <end position="48"/>
    </location>
</feature>
<keyword evidence="8" id="KW-1003">Cell membrane</keyword>
<evidence type="ECO:0000313" key="21">
    <source>
        <dbReference type="Proteomes" id="UP000252733"/>
    </source>
</evidence>
<protein>
    <recommendedName>
        <fullName evidence="7 18">Phosphatidate cytidylyltransferase</fullName>
        <ecNumber evidence="6 18">2.7.7.41</ecNumber>
    </recommendedName>
</protein>
<gene>
    <name evidence="20" type="ORF">DFO77_101256</name>
</gene>
<dbReference type="EMBL" id="QPIZ01000001">
    <property type="protein sequence ID" value="RCW39485.1"/>
    <property type="molecule type" value="Genomic_DNA"/>
</dbReference>
<keyword evidence="14" id="KW-0443">Lipid metabolism</keyword>
<evidence type="ECO:0000256" key="2">
    <source>
        <dbReference type="ARBA" id="ARBA00004651"/>
    </source>
</evidence>
<feature type="transmembrane region" description="Helical" evidence="19">
    <location>
        <begin position="111"/>
        <end position="134"/>
    </location>
</feature>
<comment type="catalytic activity">
    <reaction evidence="1 18">
        <text>a 1,2-diacyl-sn-glycero-3-phosphate + CTP + H(+) = a CDP-1,2-diacyl-sn-glycerol + diphosphate</text>
        <dbReference type="Rhea" id="RHEA:16229"/>
        <dbReference type="ChEBI" id="CHEBI:15378"/>
        <dbReference type="ChEBI" id="CHEBI:33019"/>
        <dbReference type="ChEBI" id="CHEBI:37563"/>
        <dbReference type="ChEBI" id="CHEBI:58332"/>
        <dbReference type="ChEBI" id="CHEBI:58608"/>
        <dbReference type="EC" id="2.7.7.41"/>
    </reaction>
</comment>
<evidence type="ECO:0000256" key="10">
    <source>
        <dbReference type="ARBA" id="ARBA00022679"/>
    </source>
</evidence>
<dbReference type="PROSITE" id="PS01315">
    <property type="entry name" value="CDS"/>
    <property type="match status" value="1"/>
</dbReference>
<dbReference type="Proteomes" id="UP000252733">
    <property type="component" value="Unassembled WGS sequence"/>
</dbReference>
<comment type="subcellular location">
    <subcellularLocation>
        <location evidence="2">Cell membrane</location>
        <topology evidence="2">Multi-pass membrane protein</topology>
    </subcellularLocation>
</comment>